<dbReference type="Gene3D" id="3.40.50.720">
    <property type="entry name" value="NAD(P)-binding Rossmann-like Domain"/>
    <property type="match status" value="1"/>
</dbReference>
<keyword evidence="4" id="KW-1185">Reference proteome</keyword>
<dbReference type="InterPro" id="IPR036291">
    <property type="entry name" value="NAD(P)-bd_dom_sf"/>
</dbReference>
<dbReference type="EMBL" id="JAUKVY010000007">
    <property type="protein sequence ID" value="MDO1533121.1"/>
    <property type="molecule type" value="Genomic_DNA"/>
</dbReference>
<dbReference type="Pfam" id="PF01370">
    <property type="entry name" value="Epimerase"/>
    <property type="match status" value="1"/>
</dbReference>
<evidence type="ECO:0000313" key="4">
    <source>
        <dbReference type="Proteomes" id="UP001169027"/>
    </source>
</evidence>
<dbReference type="PANTHER" id="PTHR14097:SF8">
    <property type="entry name" value="NAD(P)-BINDING DOMAIN-CONTAINING PROTEIN"/>
    <property type="match status" value="1"/>
</dbReference>
<organism evidence="3 4">
    <name type="scientific">Variovorax ginsengisoli</name>
    <dbReference type="NCBI Taxonomy" id="363844"/>
    <lineage>
        <taxon>Bacteria</taxon>
        <taxon>Pseudomonadati</taxon>
        <taxon>Pseudomonadota</taxon>
        <taxon>Betaproteobacteria</taxon>
        <taxon>Burkholderiales</taxon>
        <taxon>Comamonadaceae</taxon>
        <taxon>Variovorax</taxon>
    </lineage>
</organism>
<gene>
    <name evidence="3" type="ORF">Q2T77_12550</name>
</gene>
<dbReference type="PANTHER" id="PTHR14097">
    <property type="entry name" value="OXIDOREDUCTASE HTATIP2"/>
    <property type="match status" value="1"/>
</dbReference>
<dbReference type="InterPro" id="IPR001509">
    <property type="entry name" value="Epimerase_deHydtase"/>
</dbReference>
<evidence type="ECO:0000313" key="3">
    <source>
        <dbReference type="EMBL" id="MDO1533121.1"/>
    </source>
</evidence>
<feature type="domain" description="NAD-dependent epimerase/dehydratase" evidence="2">
    <location>
        <begin position="3"/>
        <end position="111"/>
    </location>
</feature>
<reference evidence="3" key="1">
    <citation type="submission" date="2023-06" db="EMBL/GenBank/DDBJ databases">
        <authorList>
            <person name="Jiang Y."/>
            <person name="Liu Q."/>
        </authorList>
    </citation>
    <scope>NUCLEOTIDE SEQUENCE</scope>
    <source>
        <strain evidence="3">CGMCC 1.12090</strain>
    </source>
</reference>
<proteinExistence type="predicted"/>
<evidence type="ECO:0000256" key="1">
    <source>
        <dbReference type="ARBA" id="ARBA00004370"/>
    </source>
</evidence>
<comment type="subcellular location">
    <subcellularLocation>
        <location evidence="1">Membrane</location>
    </subcellularLocation>
</comment>
<comment type="caution">
    <text evidence="3">The sequence shown here is derived from an EMBL/GenBank/DDBJ whole genome shotgun (WGS) entry which is preliminary data.</text>
</comment>
<dbReference type="SUPFAM" id="SSF51735">
    <property type="entry name" value="NAD(P)-binding Rossmann-fold domains"/>
    <property type="match status" value="1"/>
</dbReference>
<dbReference type="Proteomes" id="UP001169027">
    <property type="component" value="Unassembled WGS sequence"/>
</dbReference>
<accession>A0ABT8S6T8</accession>
<sequence length="220" mass="24141">MKILLFGATGMVGQGVLRECLHDADVTAVLCVGRRPSGERHPKLRDLVVPDPGQLAAVEAELAGFDACFFCLGVSSVGMSEEDYKRVTFDLTLGVARTLVRLNPQMTFVYVTGAGTDSTERGPRMWARVKGATENALMRLPFKAAYMFRPGMIQPMHGVRSKTALYRWAYVVANPVFGLVRRWRPDAVTTSEQVGRAMLVVAKRGAPNPLVEMADINALR</sequence>
<dbReference type="RefSeq" id="WP_301809171.1">
    <property type="nucleotide sequence ID" value="NZ_JAUJZH010000007.1"/>
</dbReference>
<evidence type="ECO:0000259" key="2">
    <source>
        <dbReference type="Pfam" id="PF01370"/>
    </source>
</evidence>
<name>A0ABT8S6T8_9BURK</name>
<protein>
    <submittedName>
        <fullName evidence="3">Epimerase</fullName>
    </submittedName>
</protein>